<evidence type="ECO:0000313" key="2">
    <source>
        <dbReference type="Proteomes" id="UP000639403"/>
    </source>
</evidence>
<name>A0A8H7U5Y2_9APHY</name>
<reference evidence="1" key="1">
    <citation type="submission" date="2020-11" db="EMBL/GenBank/DDBJ databases">
        <authorList>
            <person name="Koelle M."/>
            <person name="Horta M.A.C."/>
            <person name="Nowrousian M."/>
            <person name="Ohm R.A."/>
            <person name="Benz P."/>
            <person name="Pilgard A."/>
        </authorList>
    </citation>
    <scope>NUCLEOTIDE SEQUENCE</scope>
    <source>
        <strain evidence="1">FPRL280</strain>
    </source>
</reference>
<dbReference type="AlphaFoldDB" id="A0A8H7U5Y2"/>
<proteinExistence type="predicted"/>
<sequence>MMFYAQDFTTATRSSLASG</sequence>
<reference evidence="1" key="2">
    <citation type="journal article" name="Front. Microbiol.">
        <title>Degradative Capacity of Two Strains of Rhodonia placenta: From Phenotype to Genotype.</title>
        <authorList>
            <person name="Kolle M."/>
            <person name="Horta M.A.C."/>
            <person name="Nowrousian M."/>
            <person name="Ohm R.A."/>
            <person name="Benz J.P."/>
            <person name="Pilgard A."/>
        </authorList>
    </citation>
    <scope>NUCLEOTIDE SEQUENCE</scope>
    <source>
        <strain evidence="1">FPRL280</strain>
    </source>
</reference>
<protein>
    <submittedName>
        <fullName evidence="1">Uncharacterized protein</fullName>
    </submittedName>
</protein>
<comment type="caution">
    <text evidence="1">The sequence shown here is derived from an EMBL/GenBank/DDBJ whole genome shotgun (WGS) entry which is preliminary data.</text>
</comment>
<organism evidence="1 2">
    <name type="scientific">Rhodonia placenta</name>
    <dbReference type="NCBI Taxonomy" id="104341"/>
    <lineage>
        <taxon>Eukaryota</taxon>
        <taxon>Fungi</taxon>
        <taxon>Dikarya</taxon>
        <taxon>Basidiomycota</taxon>
        <taxon>Agaricomycotina</taxon>
        <taxon>Agaricomycetes</taxon>
        <taxon>Polyporales</taxon>
        <taxon>Adustoporiaceae</taxon>
        <taxon>Rhodonia</taxon>
    </lineage>
</organism>
<accession>A0A8H7U5Y2</accession>
<dbReference type="Proteomes" id="UP000639403">
    <property type="component" value="Unassembled WGS sequence"/>
</dbReference>
<evidence type="ECO:0000313" key="1">
    <source>
        <dbReference type="EMBL" id="KAF9820981.1"/>
    </source>
</evidence>
<gene>
    <name evidence="1" type="ORF">IEO21_00958</name>
</gene>
<dbReference type="EMBL" id="JADOXO010000006">
    <property type="protein sequence ID" value="KAF9820981.1"/>
    <property type="molecule type" value="Genomic_DNA"/>
</dbReference>